<keyword evidence="1" id="KW-0489">Methyltransferase</keyword>
<organism evidence="1 2">
    <name type="scientific">Micavibrio aeruginosavorus</name>
    <dbReference type="NCBI Taxonomy" id="349221"/>
    <lineage>
        <taxon>Bacteria</taxon>
        <taxon>Pseudomonadati</taxon>
        <taxon>Bdellovibrionota</taxon>
        <taxon>Bdellovibrionia</taxon>
        <taxon>Bdellovibrionales</taxon>
        <taxon>Pseudobdellovibrionaceae</taxon>
        <taxon>Micavibrio</taxon>
    </lineage>
</organism>
<name>A0A7T5R2F4_9BACT</name>
<protein>
    <submittedName>
        <fullName evidence="1">Class I SAM-dependent methyltransferase</fullName>
    </submittedName>
</protein>
<keyword evidence="1" id="KW-0808">Transferase</keyword>
<dbReference type="Proteomes" id="UP000595362">
    <property type="component" value="Chromosome"/>
</dbReference>
<evidence type="ECO:0000313" key="2">
    <source>
        <dbReference type="Proteomes" id="UP000595362"/>
    </source>
</evidence>
<accession>A0A7T5R2F4</accession>
<reference evidence="1 2" key="1">
    <citation type="submission" date="2020-07" db="EMBL/GenBank/DDBJ databases">
        <title>Huge and variable diversity of episymbiotic CPR bacteria and DPANN archaea in groundwater ecosystems.</title>
        <authorList>
            <person name="He C.Y."/>
            <person name="Keren R."/>
            <person name="Whittaker M."/>
            <person name="Farag I.F."/>
            <person name="Doudna J."/>
            <person name="Cate J.H.D."/>
            <person name="Banfield J.F."/>
        </authorList>
    </citation>
    <scope>NUCLEOTIDE SEQUENCE [LARGE SCALE GENOMIC DNA]</scope>
    <source>
        <strain evidence="1">NC_groundwater_70_Ag_B-0.1um_54_66</strain>
    </source>
</reference>
<gene>
    <name evidence="1" type="ORF">HYS17_00570</name>
</gene>
<dbReference type="InterPro" id="IPR029063">
    <property type="entry name" value="SAM-dependent_MTases_sf"/>
</dbReference>
<dbReference type="Gene3D" id="3.40.50.150">
    <property type="entry name" value="Vaccinia Virus protein VP39"/>
    <property type="match status" value="1"/>
</dbReference>
<evidence type="ECO:0000313" key="1">
    <source>
        <dbReference type="EMBL" id="QQG36320.1"/>
    </source>
</evidence>
<dbReference type="GO" id="GO:0008168">
    <property type="term" value="F:methyltransferase activity"/>
    <property type="evidence" value="ECO:0007669"/>
    <property type="project" value="UniProtKB-KW"/>
</dbReference>
<dbReference type="AlphaFoldDB" id="A0A7T5R2F4"/>
<dbReference type="GO" id="GO:0032259">
    <property type="term" value="P:methylation"/>
    <property type="evidence" value="ECO:0007669"/>
    <property type="project" value="UniProtKB-KW"/>
</dbReference>
<dbReference type="SUPFAM" id="SSF53335">
    <property type="entry name" value="S-adenosyl-L-methionine-dependent methyltransferases"/>
    <property type="match status" value="1"/>
</dbReference>
<dbReference type="CDD" id="cd02440">
    <property type="entry name" value="AdoMet_MTases"/>
    <property type="match status" value="1"/>
</dbReference>
<dbReference type="EMBL" id="CP066681">
    <property type="protein sequence ID" value="QQG36320.1"/>
    <property type="molecule type" value="Genomic_DNA"/>
</dbReference>
<proteinExistence type="predicted"/>
<sequence length="240" mass="27899">MSKTSLSQPSSASLSQEGLHALIHRELETEQKTNPMSYMKFANAKGRPYQSYERIGFEGLRWSVEKRIREYGLERYFQPESVVLDIGSNYGFFVTEFALHVKAAHGVEPVPELCRIGEYTADYLGVRDKVRFFAQKFEDFQAPCLYDTVFTLASFFTSDKNQRSSAELFFGKIRDILKPGGQLFYESTSFQYRPEQEDYQHYVHALEAARVLEELFTVDDRYEAPSGPENHRLFMRCRKV</sequence>